<keyword evidence="2 3" id="KW-0040">ANK repeat</keyword>
<evidence type="ECO:0000256" key="1">
    <source>
        <dbReference type="ARBA" id="ARBA00022737"/>
    </source>
</evidence>
<evidence type="ECO:0000313" key="4">
    <source>
        <dbReference type="EMBL" id="EKX40794.1"/>
    </source>
</evidence>
<dbReference type="PANTHER" id="PTHR24171">
    <property type="entry name" value="ANKYRIN REPEAT DOMAIN-CONTAINING PROTEIN 39-RELATED"/>
    <property type="match status" value="1"/>
</dbReference>
<dbReference type="InterPro" id="IPR002110">
    <property type="entry name" value="Ankyrin_rpt"/>
</dbReference>
<dbReference type="SUPFAM" id="SSF48403">
    <property type="entry name" value="Ankyrin repeat"/>
    <property type="match status" value="1"/>
</dbReference>
<dbReference type="Pfam" id="PF00023">
    <property type="entry name" value="Ank"/>
    <property type="match status" value="1"/>
</dbReference>
<name>L1IY54_GUITC</name>
<dbReference type="PROSITE" id="PS50297">
    <property type="entry name" value="ANK_REP_REGION"/>
    <property type="match status" value="1"/>
</dbReference>
<dbReference type="EMBL" id="JH993028">
    <property type="protein sequence ID" value="EKX40794.1"/>
    <property type="molecule type" value="Genomic_DNA"/>
</dbReference>
<reference evidence="4 6" key="1">
    <citation type="journal article" date="2012" name="Nature">
        <title>Algal genomes reveal evolutionary mosaicism and the fate of nucleomorphs.</title>
        <authorList>
            <consortium name="DOE Joint Genome Institute"/>
            <person name="Curtis B.A."/>
            <person name="Tanifuji G."/>
            <person name="Burki F."/>
            <person name="Gruber A."/>
            <person name="Irimia M."/>
            <person name="Maruyama S."/>
            <person name="Arias M.C."/>
            <person name="Ball S.G."/>
            <person name="Gile G.H."/>
            <person name="Hirakawa Y."/>
            <person name="Hopkins J.F."/>
            <person name="Kuo A."/>
            <person name="Rensing S.A."/>
            <person name="Schmutz J."/>
            <person name="Symeonidi A."/>
            <person name="Elias M."/>
            <person name="Eveleigh R.J."/>
            <person name="Herman E.K."/>
            <person name="Klute M.J."/>
            <person name="Nakayama T."/>
            <person name="Obornik M."/>
            <person name="Reyes-Prieto A."/>
            <person name="Armbrust E.V."/>
            <person name="Aves S.J."/>
            <person name="Beiko R.G."/>
            <person name="Coutinho P."/>
            <person name="Dacks J.B."/>
            <person name="Durnford D.G."/>
            <person name="Fast N.M."/>
            <person name="Green B.R."/>
            <person name="Grisdale C.J."/>
            <person name="Hempel F."/>
            <person name="Henrissat B."/>
            <person name="Hoppner M.P."/>
            <person name="Ishida K."/>
            <person name="Kim E."/>
            <person name="Koreny L."/>
            <person name="Kroth P.G."/>
            <person name="Liu Y."/>
            <person name="Malik S.B."/>
            <person name="Maier U.G."/>
            <person name="McRose D."/>
            <person name="Mock T."/>
            <person name="Neilson J.A."/>
            <person name="Onodera N.T."/>
            <person name="Poole A.M."/>
            <person name="Pritham E.J."/>
            <person name="Richards T.A."/>
            <person name="Rocap G."/>
            <person name="Roy S.W."/>
            <person name="Sarai C."/>
            <person name="Schaack S."/>
            <person name="Shirato S."/>
            <person name="Slamovits C.H."/>
            <person name="Spencer D.F."/>
            <person name="Suzuki S."/>
            <person name="Worden A.Z."/>
            <person name="Zauner S."/>
            <person name="Barry K."/>
            <person name="Bell C."/>
            <person name="Bharti A.K."/>
            <person name="Crow J.A."/>
            <person name="Grimwood J."/>
            <person name="Kramer R."/>
            <person name="Lindquist E."/>
            <person name="Lucas S."/>
            <person name="Salamov A."/>
            <person name="McFadden G.I."/>
            <person name="Lane C.E."/>
            <person name="Keeling P.J."/>
            <person name="Gray M.W."/>
            <person name="Grigoriev I.V."/>
            <person name="Archibald J.M."/>
        </authorList>
    </citation>
    <scope>NUCLEOTIDE SEQUENCE</scope>
    <source>
        <strain evidence="4 6">CCMP2712</strain>
    </source>
</reference>
<dbReference type="HOGENOM" id="CLU_000134_45_8_1"/>
<dbReference type="OrthoDB" id="426235at2759"/>
<evidence type="ECO:0000256" key="3">
    <source>
        <dbReference type="PROSITE-ProRule" id="PRU00023"/>
    </source>
</evidence>
<dbReference type="Proteomes" id="UP000011087">
    <property type="component" value="Unassembled WGS sequence"/>
</dbReference>
<reference evidence="5" key="3">
    <citation type="submission" date="2015-06" db="UniProtKB">
        <authorList>
            <consortium name="EnsemblProtists"/>
        </authorList>
    </citation>
    <scope>IDENTIFICATION</scope>
</reference>
<dbReference type="PROSITE" id="PS50088">
    <property type="entry name" value="ANK_REPEAT"/>
    <property type="match status" value="1"/>
</dbReference>
<dbReference type="OMA" id="RSACHNS"/>
<protein>
    <submittedName>
        <fullName evidence="4 5">Uncharacterized protein</fullName>
    </submittedName>
</protein>
<dbReference type="GO" id="GO:0004842">
    <property type="term" value="F:ubiquitin-protein transferase activity"/>
    <property type="evidence" value="ECO:0007669"/>
    <property type="project" value="TreeGrafter"/>
</dbReference>
<dbReference type="RefSeq" id="XP_005827774.1">
    <property type="nucleotide sequence ID" value="XM_005827717.1"/>
</dbReference>
<reference evidence="6" key="2">
    <citation type="submission" date="2012-11" db="EMBL/GenBank/DDBJ databases">
        <authorList>
            <person name="Kuo A."/>
            <person name="Curtis B.A."/>
            <person name="Tanifuji G."/>
            <person name="Burki F."/>
            <person name="Gruber A."/>
            <person name="Irimia M."/>
            <person name="Maruyama S."/>
            <person name="Arias M.C."/>
            <person name="Ball S.G."/>
            <person name="Gile G.H."/>
            <person name="Hirakawa Y."/>
            <person name="Hopkins J.F."/>
            <person name="Rensing S.A."/>
            <person name="Schmutz J."/>
            <person name="Symeonidi A."/>
            <person name="Elias M."/>
            <person name="Eveleigh R.J."/>
            <person name="Herman E.K."/>
            <person name="Klute M.J."/>
            <person name="Nakayama T."/>
            <person name="Obornik M."/>
            <person name="Reyes-Prieto A."/>
            <person name="Armbrust E.V."/>
            <person name="Aves S.J."/>
            <person name="Beiko R.G."/>
            <person name="Coutinho P."/>
            <person name="Dacks J.B."/>
            <person name="Durnford D.G."/>
            <person name="Fast N.M."/>
            <person name="Green B.R."/>
            <person name="Grisdale C."/>
            <person name="Hempe F."/>
            <person name="Henrissat B."/>
            <person name="Hoppner M.P."/>
            <person name="Ishida K.-I."/>
            <person name="Kim E."/>
            <person name="Koreny L."/>
            <person name="Kroth P.G."/>
            <person name="Liu Y."/>
            <person name="Malik S.-B."/>
            <person name="Maier U.G."/>
            <person name="McRose D."/>
            <person name="Mock T."/>
            <person name="Neilson J.A."/>
            <person name="Onodera N.T."/>
            <person name="Poole A.M."/>
            <person name="Pritham E.J."/>
            <person name="Richards T.A."/>
            <person name="Rocap G."/>
            <person name="Roy S.W."/>
            <person name="Sarai C."/>
            <person name="Schaack S."/>
            <person name="Shirato S."/>
            <person name="Slamovits C.H."/>
            <person name="Spencer D.F."/>
            <person name="Suzuki S."/>
            <person name="Worden A.Z."/>
            <person name="Zauner S."/>
            <person name="Barry K."/>
            <person name="Bell C."/>
            <person name="Bharti A.K."/>
            <person name="Crow J.A."/>
            <person name="Grimwood J."/>
            <person name="Kramer R."/>
            <person name="Lindquist E."/>
            <person name="Lucas S."/>
            <person name="Salamov A."/>
            <person name="McFadden G.I."/>
            <person name="Lane C.E."/>
            <person name="Keeling P.J."/>
            <person name="Gray M.W."/>
            <person name="Grigoriev I.V."/>
            <person name="Archibald J.M."/>
        </authorList>
    </citation>
    <scope>NUCLEOTIDE SEQUENCE</scope>
    <source>
        <strain evidence="6">CCMP2712</strain>
    </source>
</reference>
<proteinExistence type="predicted"/>
<dbReference type="AlphaFoldDB" id="L1IY54"/>
<dbReference type="GeneID" id="17297477"/>
<dbReference type="Pfam" id="PF12796">
    <property type="entry name" value="Ank_2"/>
    <property type="match status" value="1"/>
</dbReference>
<evidence type="ECO:0000313" key="5">
    <source>
        <dbReference type="EnsemblProtists" id="EKX40794"/>
    </source>
</evidence>
<dbReference type="EnsemblProtists" id="EKX40794">
    <property type="protein sequence ID" value="EKX40794"/>
    <property type="gene ID" value="GUITHDRAFT_75194"/>
</dbReference>
<evidence type="ECO:0000313" key="6">
    <source>
        <dbReference type="Proteomes" id="UP000011087"/>
    </source>
</evidence>
<dbReference type="KEGG" id="gtt:GUITHDRAFT_75194"/>
<organism evidence="4">
    <name type="scientific">Guillardia theta (strain CCMP2712)</name>
    <name type="common">Cryptophyte</name>
    <dbReference type="NCBI Taxonomy" id="905079"/>
    <lineage>
        <taxon>Eukaryota</taxon>
        <taxon>Cryptophyceae</taxon>
        <taxon>Pyrenomonadales</taxon>
        <taxon>Geminigeraceae</taxon>
        <taxon>Guillardia</taxon>
    </lineage>
</organism>
<evidence type="ECO:0000256" key="2">
    <source>
        <dbReference type="ARBA" id="ARBA00023043"/>
    </source>
</evidence>
<dbReference type="InterPro" id="IPR036770">
    <property type="entry name" value="Ankyrin_rpt-contain_sf"/>
</dbReference>
<dbReference type="STRING" id="905079.L1IY54"/>
<dbReference type="PaxDb" id="55529-EKX40794"/>
<dbReference type="PANTHER" id="PTHR24171:SF8">
    <property type="entry name" value="BRCA1-ASSOCIATED RING DOMAIN PROTEIN 1"/>
    <property type="match status" value="1"/>
</dbReference>
<keyword evidence="1" id="KW-0677">Repeat</keyword>
<accession>L1IY54</accession>
<sequence>MEENTGNSTLISAAEGGSERCTTFLLNLQPPKIDVDAAGMMGNTALHRACRRGHSNIVRMLIEAGADVNKPNSKQQFPLHVAAFYRHRGCVENLLKSDKIDTGVLDRKGRTPAEDTKDPDIAELIRRCKA</sequence>
<dbReference type="SMART" id="SM00248">
    <property type="entry name" value="ANK"/>
    <property type="match status" value="3"/>
</dbReference>
<keyword evidence="6" id="KW-1185">Reference proteome</keyword>
<dbReference type="GO" id="GO:0085020">
    <property type="term" value="P:protein K6-linked ubiquitination"/>
    <property type="evidence" value="ECO:0007669"/>
    <property type="project" value="TreeGrafter"/>
</dbReference>
<gene>
    <name evidence="4" type="ORF">GUITHDRAFT_75194</name>
</gene>
<dbReference type="Gene3D" id="1.25.40.20">
    <property type="entry name" value="Ankyrin repeat-containing domain"/>
    <property type="match status" value="2"/>
</dbReference>
<feature type="repeat" description="ANK" evidence="3">
    <location>
        <begin position="41"/>
        <end position="73"/>
    </location>
</feature>